<proteinExistence type="predicted"/>
<accession>A0A7G9T9Q5</accession>
<evidence type="ECO:0008006" key="3">
    <source>
        <dbReference type="Google" id="ProtNLM"/>
    </source>
</evidence>
<protein>
    <recommendedName>
        <fullName evidence="3">TnsA endonuclease N-terminal domain-containing protein</fullName>
    </recommendedName>
</protein>
<evidence type="ECO:0000313" key="2">
    <source>
        <dbReference type="Proteomes" id="UP000515838"/>
    </source>
</evidence>
<organism evidence="1 2">
    <name type="scientific">Pseudoxanthomonas mexicana</name>
    <dbReference type="NCBI Taxonomy" id="128785"/>
    <lineage>
        <taxon>Bacteria</taxon>
        <taxon>Pseudomonadati</taxon>
        <taxon>Pseudomonadota</taxon>
        <taxon>Gammaproteobacteria</taxon>
        <taxon>Lysobacterales</taxon>
        <taxon>Lysobacteraceae</taxon>
        <taxon>Pseudoxanthomonas</taxon>
    </lineage>
</organism>
<dbReference type="GeneID" id="81471870"/>
<dbReference type="EMBL" id="CP060731">
    <property type="protein sequence ID" value="QNN76830.1"/>
    <property type="molecule type" value="Genomic_DNA"/>
</dbReference>
<dbReference type="Proteomes" id="UP000515838">
    <property type="component" value="Chromosome"/>
</dbReference>
<reference evidence="1 2" key="1">
    <citation type="submission" date="2020-08" db="EMBL/GenBank/DDBJ databases">
        <title>Streptomycin Non-resistant strain, P. mexicana.</title>
        <authorList>
            <person name="Ganesh-Kumar S."/>
            <person name="Zhe T."/>
            <person name="Yu Z."/>
            <person name="Min Y."/>
        </authorList>
    </citation>
    <scope>NUCLEOTIDE SEQUENCE [LARGE SCALE GENOMIC DNA]</scope>
    <source>
        <strain evidence="1 2">GTZY2</strain>
    </source>
</reference>
<dbReference type="RefSeq" id="WP_187572560.1">
    <property type="nucleotide sequence ID" value="NZ_CP060731.1"/>
</dbReference>
<sequence length="205" mass="23426">MYYYLSPKHKMRVVSVVEPCRLALALEYEFDPDVVSYVERPRFLSVEDRQIELCFWVSRRSGAESFSIFRRQSKPSIQAVRAEERVCSRLLEAARTAGLTLAIRKPQSLILARVANATRLELLPYVQAADALAGLTVFTDAVLEHMRTHPFSSFHAIERTLCGPFDWRDVRSATCWLIHRGLLHLDVNQRLMVSTRVSLPEAAHA</sequence>
<evidence type="ECO:0000313" key="1">
    <source>
        <dbReference type="EMBL" id="QNN76830.1"/>
    </source>
</evidence>
<name>A0A7G9T9Q5_PSEMX</name>
<dbReference type="AlphaFoldDB" id="A0A7G9T9Q5"/>
<gene>
    <name evidence="1" type="ORF">IAE60_12870</name>
</gene>